<sequence>MERQRAVLSRASAAQGACGAGRGRAATEQAAGVPGRERAASSDAAGCRNHSERVRMRARCRSCTYRPPTLHWRPA</sequence>
<proteinExistence type="predicted"/>
<dbReference type="Proteomes" id="UP000494256">
    <property type="component" value="Unassembled WGS sequence"/>
</dbReference>
<evidence type="ECO:0000313" key="5">
    <source>
        <dbReference type="Proteomes" id="UP000494256"/>
    </source>
</evidence>
<evidence type="ECO:0000313" key="4">
    <source>
        <dbReference type="Proteomes" id="UP000494106"/>
    </source>
</evidence>
<keyword evidence="4" id="KW-1185">Reference proteome</keyword>
<dbReference type="AlphaFoldDB" id="A0A8S0ZUS9"/>
<evidence type="ECO:0000313" key="3">
    <source>
        <dbReference type="EMBL" id="CAB3238495.1"/>
    </source>
</evidence>
<gene>
    <name evidence="2" type="ORF">APLA_LOCUS5218</name>
    <name evidence="3" type="ORF">APLA_LOCUS8264</name>
</gene>
<protein>
    <submittedName>
        <fullName evidence="3">Uncharacterized protein</fullName>
    </submittedName>
</protein>
<name>A0A8S0ZUS9_ARCPL</name>
<dbReference type="EMBL" id="CADEBD010000306">
    <property type="protein sequence ID" value="CAB3238495.1"/>
    <property type="molecule type" value="Genomic_DNA"/>
</dbReference>
<accession>A0A8S0ZUS9</accession>
<reference evidence="4 5" key="1">
    <citation type="submission" date="2020-04" db="EMBL/GenBank/DDBJ databases">
        <authorList>
            <person name="Wallbank WR R."/>
            <person name="Pardo Diaz C."/>
            <person name="Kozak K."/>
            <person name="Martin S."/>
            <person name="Jiggins C."/>
            <person name="Moest M."/>
            <person name="Warren A I."/>
            <person name="Byers J.R.P. K."/>
            <person name="Montejo-Kovacevich G."/>
            <person name="Yen C E."/>
        </authorList>
    </citation>
    <scope>NUCLEOTIDE SEQUENCE [LARGE SCALE GENOMIC DNA]</scope>
</reference>
<dbReference type="Proteomes" id="UP000494106">
    <property type="component" value="Unassembled WGS sequence"/>
</dbReference>
<dbReference type="OrthoDB" id="7488655at2759"/>
<evidence type="ECO:0000256" key="1">
    <source>
        <dbReference type="SAM" id="MobiDB-lite"/>
    </source>
</evidence>
<organism evidence="3 5">
    <name type="scientific">Arctia plantaginis</name>
    <name type="common">Wood tiger moth</name>
    <name type="synonym">Phalaena plantaginis</name>
    <dbReference type="NCBI Taxonomy" id="874455"/>
    <lineage>
        <taxon>Eukaryota</taxon>
        <taxon>Metazoa</taxon>
        <taxon>Ecdysozoa</taxon>
        <taxon>Arthropoda</taxon>
        <taxon>Hexapoda</taxon>
        <taxon>Insecta</taxon>
        <taxon>Pterygota</taxon>
        <taxon>Neoptera</taxon>
        <taxon>Endopterygota</taxon>
        <taxon>Lepidoptera</taxon>
        <taxon>Glossata</taxon>
        <taxon>Ditrysia</taxon>
        <taxon>Noctuoidea</taxon>
        <taxon>Erebidae</taxon>
        <taxon>Arctiinae</taxon>
        <taxon>Arctia</taxon>
    </lineage>
</organism>
<comment type="caution">
    <text evidence="3">The sequence shown here is derived from an EMBL/GenBank/DDBJ whole genome shotgun (WGS) entry which is preliminary data.</text>
</comment>
<feature type="region of interest" description="Disordered" evidence="1">
    <location>
        <begin position="1"/>
        <end position="46"/>
    </location>
</feature>
<dbReference type="EMBL" id="CADEBC010000479">
    <property type="protein sequence ID" value="CAB3233367.1"/>
    <property type="molecule type" value="Genomic_DNA"/>
</dbReference>
<evidence type="ECO:0000313" key="2">
    <source>
        <dbReference type="EMBL" id="CAB3233367.1"/>
    </source>
</evidence>